<reference evidence="2 3" key="1">
    <citation type="submission" date="2006-12" db="EMBL/GenBank/DDBJ databases">
        <title>Complete sequence of Chlorobium phaeobacteroides DSM 266.</title>
        <authorList>
            <consortium name="US DOE Joint Genome Institute"/>
            <person name="Copeland A."/>
            <person name="Lucas S."/>
            <person name="Lapidus A."/>
            <person name="Barry K."/>
            <person name="Detter J.C."/>
            <person name="Glavina del Rio T."/>
            <person name="Hammon N."/>
            <person name="Israni S."/>
            <person name="Pitluck S."/>
            <person name="Goltsman E."/>
            <person name="Schmutz J."/>
            <person name="Larimer F."/>
            <person name="Land M."/>
            <person name="Hauser L."/>
            <person name="Mikhailova N."/>
            <person name="Li T."/>
            <person name="Overmann J."/>
            <person name="Bryant D.A."/>
            <person name="Richardson P."/>
        </authorList>
    </citation>
    <scope>NUCLEOTIDE SEQUENCE [LARGE SCALE GENOMIC DNA]</scope>
    <source>
        <strain evidence="2 3">DSM 266</strain>
    </source>
</reference>
<evidence type="ECO:0000313" key="2">
    <source>
        <dbReference type="EMBL" id="ABL64841.1"/>
    </source>
</evidence>
<organism evidence="2 3">
    <name type="scientific">Chlorobium phaeobacteroides (strain DSM 266 / SMG 266 / 2430)</name>
    <dbReference type="NCBI Taxonomy" id="290317"/>
    <lineage>
        <taxon>Bacteria</taxon>
        <taxon>Pseudomonadati</taxon>
        <taxon>Chlorobiota</taxon>
        <taxon>Chlorobiia</taxon>
        <taxon>Chlorobiales</taxon>
        <taxon>Chlorobiaceae</taxon>
        <taxon>Chlorobium/Pelodictyon group</taxon>
        <taxon>Chlorobium</taxon>
    </lineage>
</organism>
<dbReference type="Proteomes" id="UP000008701">
    <property type="component" value="Chromosome"/>
</dbReference>
<sequence>MSSDREYIIESFAPPKGDDELEKGFAAIVVEQPKLLDELAKQLVTLTLGIPALFATILKLTSGEAAVLTLHPFVVWAFLCWFVALLLSLASLMPCRWNVDRQVVRREEPAAGGQPLSIEEFFLKSALYKRRLLIAASICCFIGITLAGRSIFQ</sequence>
<evidence type="ECO:0000313" key="3">
    <source>
        <dbReference type="Proteomes" id="UP000008701"/>
    </source>
</evidence>
<dbReference type="AlphaFoldDB" id="A1BEL4"/>
<dbReference type="HOGENOM" id="CLU_1709984_0_0_10"/>
<dbReference type="KEGG" id="cph:Cpha266_0789"/>
<dbReference type="eggNOG" id="COG1262">
    <property type="taxonomic scope" value="Bacteria"/>
</dbReference>
<protein>
    <submittedName>
        <fullName evidence="2">Uncharacterized protein</fullName>
    </submittedName>
</protein>
<dbReference type="RefSeq" id="WP_011744669.1">
    <property type="nucleotide sequence ID" value="NC_008639.1"/>
</dbReference>
<dbReference type="OrthoDB" id="598221at2"/>
<keyword evidence="3" id="KW-1185">Reference proteome</keyword>
<accession>A1BEL4</accession>
<keyword evidence="1" id="KW-0812">Transmembrane</keyword>
<dbReference type="EMBL" id="CP000492">
    <property type="protein sequence ID" value="ABL64841.1"/>
    <property type="molecule type" value="Genomic_DNA"/>
</dbReference>
<name>A1BEL4_CHLPD</name>
<feature type="transmembrane region" description="Helical" evidence="1">
    <location>
        <begin position="132"/>
        <end position="152"/>
    </location>
</feature>
<keyword evidence="1" id="KW-0472">Membrane</keyword>
<feature type="transmembrane region" description="Helical" evidence="1">
    <location>
        <begin position="43"/>
        <end position="61"/>
    </location>
</feature>
<proteinExistence type="predicted"/>
<feature type="transmembrane region" description="Helical" evidence="1">
    <location>
        <begin position="73"/>
        <end position="92"/>
    </location>
</feature>
<evidence type="ECO:0000256" key="1">
    <source>
        <dbReference type="SAM" id="Phobius"/>
    </source>
</evidence>
<gene>
    <name evidence="2" type="ordered locus">Cpha266_0789</name>
</gene>
<keyword evidence="1" id="KW-1133">Transmembrane helix</keyword>
<dbReference type="STRING" id="290317.Cpha266_0789"/>